<proteinExistence type="inferred from homology"/>
<dbReference type="Gene3D" id="1.50.40.10">
    <property type="entry name" value="Mitochondrial carrier domain"/>
    <property type="match status" value="1"/>
</dbReference>
<evidence type="ECO:0000256" key="3">
    <source>
        <dbReference type="ARBA" id="ARBA00022692"/>
    </source>
</evidence>
<dbReference type="Pfam" id="PF00153">
    <property type="entry name" value="Mito_carr"/>
    <property type="match status" value="1"/>
</dbReference>
<protein>
    <recommendedName>
        <fullName evidence="10">ADP,ATP carrier protein</fullName>
    </recommendedName>
</protein>
<evidence type="ECO:0000313" key="8">
    <source>
        <dbReference type="EMBL" id="KAI3946824.1"/>
    </source>
</evidence>
<organism evidence="8 9">
    <name type="scientific">Papaver atlanticum</name>
    <dbReference type="NCBI Taxonomy" id="357466"/>
    <lineage>
        <taxon>Eukaryota</taxon>
        <taxon>Viridiplantae</taxon>
        <taxon>Streptophyta</taxon>
        <taxon>Embryophyta</taxon>
        <taxon>Tracheophyta</taxon>
        <taxon>Spermatophyta</taxon>
        <taxon>Magnoliopsida</taxon>
        <taxon>Ranunculales</taxon>
        <taxon>Papaveraceae</taxon>
        <taxon>Papaveroideae</taxon>
        <taxon>Papaver</taxon>
    </lineage>
</organism>
<keyword evidence="4" id="KW-0677">Repeat</keyword>
<evidence type="ECO:0000313" key="9">
    <source>
        <dbReference type="Proteomes" id="UP001202328"/>
    </source>
</evidence>
<sequence>MTNSFSKFLFSPNQGLRRQYGSTQELIAVGVAGAFAKTTIAPLERIKILLQTRTEGLHSIGGYQSMEKLLKREGVFGFYKSCC</sequence>
<comment type="subcellular location">
    <subcellularLocation>
        <location evidence="1">Membrane</location>
        <topology evidence="1">Multi-pass membrane protein</topology>
    </subcellularLocation>
</comment>
<dbReference type="InterPro" id="IPR018108">
    <property type="entry name" value="MCP_transmembrane"/>
</dbReference>
<gene>
    <name evidence="8" type="ORF">MKW98_003387</name>
</gene>
<evidence type="ECO:0000256" key="5">
    <source>
        <dbReference type="ARBA" id="ARBA00023136"/>
    </source>
</evidence>
<dbReference type="GO" id="GO:0016020">
    <property type="term" value="C:membrane"/>
    <property type="evidence" value="ECO:0007669"/>
    <property type="project" value="UniProtKB-SubCell"/>
</dbReference>
<keyword evidence="2 7" id="KW-0813">Transport</keyword>
<comment type="similarity">
    <text evidence="7">Belongs to the mitochondrial carrier (TC 2.A.29) family.</text>
</comment>
<evidence type="ECO:0000256" key="2">
    <source>
        <dbReference type="ARBA" id="ARBA00022448"/>
    </source>
</evidence>
<evidence type="ECO:0000256" key="6">
    <source>
        <dbReference type="PROSITE-ProRule" id="PRU00282"/>
    </source>
</evidence>
<dbReference type="EMBL" id="JAJJMB010003633">
    <property type="protein sequence ID" value="KAI3946824.1"/>
    <property type="molecule type" value="Genomic_DNA"/>
</dbReference>
<keyword evidence="5 6" id="KW-0472">Membrane</keyword>
<evidence type="ECO:0000256" key="1">
    <source>
        <dbReference type="ARBA" id="ARBA00004141"/>
    </source>
</evidence>
<name>A0AAD4T8L6_9MAGN</name>
<keyword evidence="3 6" id="KW-0812">Transmembrane</keyword>
<dbReference type="InterPro" id="IPR023395">
    <property type="entry name" value="MCP_dom_sf"/>
</dbReference>
<dbReference type="SUPFAM" id="SSF103506">
    <property type="entry name" value="Mitochondrial carrier"/>
    <property type="match status" value="1"/>
</dbReference>
<dbReference type="PROSITE" id="PS50920">
    <property type="entry name" value="SOLCAR"/>
    <property type="match status" value="1"/>
</dbReference>
<dbReference type="Proteomes" id="UP001202328">
    <property type="component" value="Unassembled WGS sequence"/>
</dbReference>
<accession>A0AAD4T8L6</accession>
<evidence type="ECO:0000256" key="7">
    <source>
        <dbReference type="RuleBase" id="RU000488"/>
    </source>
</evidence>
<dbReference type="PRINTS" id="PR00926">
    <property type="entry name" value="MITOCARRIER"/>
</dbReference>
<keyword evidence="9" id="KW-1185">Reference proteome</keyword>
<dbReference type="InterPro" id="IPR002067">
    <property type="entry name" value="MCP"/>
</dbReference>
<dbReference type="GO" id="GO:0055085">
    <property type="term" value="P:transmembrane transport"/>
    <property type="evidence" value="ECO:0007669"/>
    <property type="project" value="InterPro"/>
</dbReference>
<dbReference type="AlphaFoldDB" id="A0AAD4T8L6"/>
<reference evidence="8" key="1">
    <citation type="submission" date="2022-04" db="EMBL/GenBank/DDBJ databases">
        <title>A functionally conserved STORR gene fusion in Papaver species that diverged 16.8 million years ago.</title>
        <authorList>
            <person name="Catania T."/>
        </authorList>
    </citation>
    <scope>NUCLEOTIDE SEQUENCE</scope>
    <source>
        <strain evidence="8">S-188037</strain>
    </source>
</reference>
<comment type="caution">
    <text evidence="8">The sequence shown here is derived from an EMBL/GenBank/DDBJ whole genome shotgun (WGS) entry which is preliminary data.</text>
</comment>
<evidence type="ECO:0000256" key="4">
    <source>
        <dbReference type="ARBA" id="ARBA00022737"/>
    </source>
</evidence>
<feature type="repeat" description="Solcar" evidence="6">
    <location>
        <begin position="20"/>
        <end position="83"/>
    </location>
</feature>
<evidence type="ECO:0008006" key="10">
    <source>
        <dbReference type="Google" id="ProtNLM"/>
    </source>
</evidence>